<feature type="transmembrane region" description="Helical" evidence="5">
    <location>
        <begin position="27"/>
        <end position="48"/>
    </location>
</feature>
<comment type="caution">
    <text evidence="6">The sequence shown here is derived from an EMBL/GenBank/DDBJ whole genome shotgun (WGS) entry which is preliminary data.</text>
</comment>
<protein>
    <recommendedName>
        <fullName evidence="8">CvpA family protein</fullName>
    </recommendedName>
</protein>
<evidence type="ECO:0000256" key="1">
    <source>
        <dbReference type="ARBA" id="ARBA00004141"/>
    </source>
</evidence>
<dbReference type="Proteomes" id="UP001156666">
    <property type="component" value="Unassembled WGS sequence"/>
</dbReference>
<sequence length="187" mass="21318">MWIDLGFLIFLGYGFYLGYSRGIIKTFYAVLSIIIAILLSFKLSPFLIEFLDSTLKLGATFSFILGFIICFISIVFIVRLFGKLFVKVLKTVKLNFINKIAGGIVMAMLFIVCYSGVLWFLNQTKIISEPQTEKSITYEYLEPIPNQARGAFSQLKPAFRGFWDKSTEAINQSKNTEEIETNEVIQK</sequence>
<evidence type="ECO:0000256" key="5">
    <source>
        <dbReference type="SAM" id="Phobius"/>
    </source>
</evidence>
<evidence type="ECO:0000256" key="3">
    <source>
        <dbReference type="ARBA" id="ARBA00022989"/>
    </source>
</evidence>
<dbReference type="InterPro" id="IPR003825">
    <property type="entry name" value="Colicin-V_CvpA"/>
</dbReference>
<keyword evidence="3 5" id="KW-1133">Transmembrane helix</keyword>
<keyword evidence="2 5" id="KW-0812">Transmembrane</keyword>
<evidence type="ECO:0000256" key="2">
    <source>
        <dbReference type="ARBA" id="ARBA00022692"/>
    </source>
</evidence>
<dbReference type="PANTHER" id="PTHR37306:SF1">
    <property type="entry name" value="COLICIN V PRODUCTION PROTEIN"/>
    <property type="match status" value="1"/>
</dbReference>
<feature type="transmembrane region" description="Helical" evidence="5">
    <location>
        <begin position="101"/>
        <end position="121"/>
    </location>
</feature>
<dbReference type="Pfam" id="PF02674">
    <property type="entry name" value="Colicin_V"/>
    <property type="match status" value="1"/>
</dbReference>
<evidence type="ECO:0008006" key="8">
    <source>
        <dbReference type="Google" id="ProtNLM"/>
    </source>
</evidence>
<proteinExistence type="predicted"/>
<name>A0AA37WFV6_9BACT</name>
<keyword evidence="7" id="KW-1185">Reference proteome</keyword>
<comment type="subcellular location">
    <subcellularLocation>
        <location evidence="1">Membrane</location>
        <topology evidence="1">Multi-pass membrane protein</topology>
    </subcellularLocation>
</comment>
<dbReference type="PANTHER" id="PTHR37306">
    <property type="entry name" value="COLICIN V PRODUCTION PROTEIN"/>
    <property type="match status" value="1"/>
</dbReference>
<dbReference type="AlphaFoldDB" id="A0AA37WFV6"/>
<dbReference type="GO" id="GO:0016020">
    <property type="term" value="C:membrane"/>
    <property type="evidence" value="ECO:0007669"/>
    <property type="project" value="UniProtKB-SubCell"/>
</dbReference>
<dbReference type="RefSeq" id="WP_235292141.1">
    <property type="nucleotide sequence ID" value="NZ_BSOH01000027.1"/>
</dbReference>
<evidence type="ECO:0000313" key="6">
    <source>
        <dbReference type="EMBL" id="GLR19183.1"/>
    </source>
</evidence>
<keyword evidence="4 5" id="KW-0472">Membrane</keyword>
<gene>
    <name evidence="6" type="ORF">GCM10007940_37990</name>
</gene>
<dbReference type="EMBL" id="BSOH01000027">
    <property type="protein sequence ID" value="GLR19183.1"/>
    <property type="molecule type" value="Genomic_DNA"/>
</dbReference>
<feature type="transmembrane region" description="Helical" evidence="5">
    <location>
        <begin position="60"/>
        <end position="81"/>
    </location>
</feature>
<accession>A0AA37WFV6</accession>
<reference evidence="6" key="2">
    <citation type="submission" date="2023-01" db="EMBL/GenBank/DDBJ databases">
        <title>Draft genome sequence of Portibacter lacus strain NBRC 108769.</title>
        <authorList>
            <person name="Sun Q."/>
            <person name="Mori K."/>
        </authorList>
    </citation>
    <scope>NUCLEOTIDE SEQUENCE</scope>
    <source>
        <strain evidence="6">NBRC 108769</strain>
    </source>
</reference>
<reference evidence="6" key="1">
    <citation type="journal article" date="2014" name="Int. J. Syst. Evol. Microbiol.">
        <title>Complete genome sequence of Corynebacterium casei LMG S-19264T (=DSM 44701T), isolated from a smear-ripened cheese.</title>
        <authorList>
            <consortium name="US DOE Joint Genome Institute (JGI-PGF)"/>
            <person name="Walter F."/>
            <person name="Albersmeier A."/>
            <person name="Kalinowski J."/>
            <person name="Ruckert C."/>
        </authorList>
    </citation>
    <scope>NUCLEOTIDE SEQUENCE</scope>
    <source>
        <strain evidence="6">NBRC 108769</strain>
    </source>
</reference>
<organism evidence="6 7">
    <name type="scientific">Portibacter lacus</name>
    <dbReference type="NCBI Taxonomy" id="1099794"/>
    <lineage>
        <taxon>Bacteria</taxon>
        <taxon>Pseudomonadati</taxon>
        <taxon>Bacteroidota</taxon>
        <taxon>Saprospiria</taxon>
        <taxon>Saprospirales</taxon>
        <taxon>Haliscomenobacteraceae</taxon>
        <taxon>Portibacter</taxon>
    </lineage>
</organism>
<evidence type="ECO:0000256" key="4">
    <source>
        <dbReference type="ARBA" id="ARBA00023136"/>
    </source>
</evidence>
<evidence type="ECO:0000313" key="7">
    <source>
        <dbReference type="Proteomes" id="UP001156666"/>
    </source>
</evidence>
<dbReference type="GO" id="GO:0009403">
    <property type="term" value="P:toxin biosynthetic process"/>
    <property type="evidence" value="ECO:0007669"/>
    <property type="project" value="InterPro"/>
</dbReference>